<name>A0A0E9VWB0_ANGAN</name>
<proteinExistence type="predicted"/>
<dbReference type="EMBL" id="GBXM01026163">
    <property type="protein sequence ID" value="JAH82414.1"/>
    <property type="molecule type" value="Transcribed_RNA"/>
</dbReference>
<protein>
    <submittedName>
        <fullName evidence="1">Uncharacterized protein</fullName>
    </submittedName>
</protein>
<sequence>MPTVLPFRPIAYTSHSGFPTAPPTTLDLLNTLEQSSSSG</sequence>
<reference evidence="1" key="1">
    <citation type="submission" date="2014-11" db="EMBL/GenBank/DDBJ databases">
        <authorList>
            <person name="Amaro Gonzalez C."/>
        </authorList>
    </citation>
    <scope>NUCLEOTIDE SEQUENCE</scope>
</reference>
<evidence type="ECO:0000313" key="1">
    <source>
        <dbReference type="EMBL" id="JAH82414.1"/>
    </source>
</evidence>
<organism evidence="1">
    <name type="scientific">Anguilla anguilla</name>
    <name type="common">European freshwater eel</name>
    <name type="synonym">Muraena anguilla</name>
    <dbReference type="NCBI Taxonomy" id="7936"/>
    <lineage>
        <taxon>Eukaryota</taxon>
        <taxon>Metazoa</taxon>
        <taxon>Chordata</taxon>
        <taxon>Craniata</taxon>
        <taxon>Vertebrata</taxon>
        <taxon>Euteleostomi</taxon>
        <taxon>Actinopterygii</taxon>
        <taxon>Neopterygii</taxon>
        <taxon>Teleostei</taxon>
        <taxon>Anguilliformes</taxon>
        <taxon>Anguillidae</taxon>
        <taxon>Anguilla</taxon>
    </lineage>
</organism>
<dbReference type="AlphaFoldDB" id="A0A0E9VWB0"/>
<accession>A0A0E9VWB0</accession>
<reference evidence="1" key="2">
    <citation type="journal article" date="2015" name="Fish Shellfish Immunol.">
        <title>Early steps in the European eel (Anguilla anguilla)-Vibrio vulnificus interaction in the gills: Role of the RtxA13 toxin.</title>
        <authorList>
            <person name="Callol A."/>
            <person name="Pajuelo D."/>
            <person name="Ebbesson L."/>
            <person name="Teles M."/>
            <person name="MacKenzie S."/>
            <person name="Amaro C."/>
        </authorList>
    </citation>
    <scope>NUCLEOTIDE SEQUENCE</scope>
</reference>